<accession>A0A9P0KLW3</accession>
<name>A0A9P0KLW3_ACAOB</name>
<reference evidence="1" key="1">
    <citation type="submission" date="2022-03" db="EMBL/GenBank/DDBJ databases">
        <authorList>
            <person name="Sayadi A."/>
        </authorList>
    </citation>
    <scope>NUCLEOTIDE SEQUENCE</scope>
</reference>
<comment type="caution">
    <text evidence="1">The sequence shown here is derived from an EMBL/GenBank/DDBJ whole genome shotgun (WGS) entry which is preliminary data.</text>
</comment>
<dbReference type="EMBL" id="CAKOFQ010006878">
    <property type="protein sequence ID" value="CAH1979388.1"/>
    <property type="molecule type" value="Genomic_DNA"/>
</dbReference>
<gene>
    <name evidence="1" type="ORF">ACAOBT_LOCUS13418</name>
</gene>
<proteinExistence type="predicted"/>
<organism evidence="1 2">
    <name type="scientific">Acanthoscelides obtectus</name>
    <name type="common">Bean weevil</name>
    <name type="synonym">Bruchus obtectus</name>
    <dbReference type="NCBI Taxonomy" id="200917"/>
    <lineage>
        <taxon>Eukaryota</taxon>
        <taxon>Metazoa</taxon>
        <taxon>Ecdysozoa</taxon>
        <taxon>Arthropoda</taxon>
        <taxon>Hexapoda</taxon>
        <taxon>Insecta</taxon>
        <taxon>Pterygota</taxon>
        <taxon>Neoptera</taxon>
        <taxon>Endopterygota</taxon>
        <taxon>Coleoptera</taxon>
        <taxon>Polyphaga</taxon>
        <taxon>Cucujiformia</taxon>
        <taxon>Chrysomeloidea</taxon>
        <taxon>Chrysomelidae</taxon>
        <taxon>Bruchinae</taxon>
        <taxon>Bruchini</taxon>
        <taxon>Acanthoscelides</taxon>
    </lineage>
</organism>
<evidence type="ECO:0000313" key="2">
    <source>
        <dbReference type="Proteomes" id="UP001152888"/>
    </source>
</evidence>
<evidence type="ECO:0000313" key="1">
    <source>
        <dbReference type="EMBL" id="CAH1979388.1"/>
    </source>
</evidence>
<dbReference type="AlphaFoldDB" id="A0A9P0KLW3"/>
<dbReference type="Proteomes" id="UP001152888">
    <property type="component" value="Unassembled WGS sequence"/>
</dbReference>
<keyword evidence="2" id="KW-1185">Reference proteome</keyword>
<protein>
    <submittedName>
        <fullName evidence="1">Uncharacterized protein</fullName>
    </submittedName>
</protein>
<sequence>MVQTFSFPSICWHPHNSKIRKHLNCVDMLLQFQIPFFVRTIILLSMGADHYQEITFCEIVPAPKIF</sequence>